<keyword evidence="3" id="KW-0067">ATP-binding</keyword>
<dbReference type="PANTHER" id="PTHR35372">
    <property type="entry name" value="ATP BINDING PROTEIN-RELATED"/>
    <property type="match status" value="1"/>
</dbReference>
<dbReference type="PROSITE" id="PS51206">
    <property type="entry name" value="SF3_HELICASE_1"/>
    <property type="match status" value="1"/>
</dbReference>
<dbReference type="GO" id="GO:0004386">
    <property type="term" value="F:helicase activity"/>
    <property type="evidence" value="ECO:0007669"/>
    <property type="project" value="UniProtKB-KW"/>
</dbReference>
<dbReference type="GO" id="GO:0005524">
    <property type="term" value="F:ATP binding"/>
    <property type="evidence" value="ECO:0007669"/>
    <property type="project" value="UniProtKB-KW"/>
</dbReference>
<proteinExistence type="predicted"/>
<dbReference type="GO" id="GO:0016787">
    <property type="term" value="F:hydrolase activity"/>
    <property type="evidence" value="ECO:0007669"/>
    <property type="project" value="UniProtKB-KW"/>
</dbReference>
<dbReference type="InterPro" id="IPR051620">
    <property type="entry name" value="ORF904-like_C"/>
</dbReference>
<dbReference type="InterPro" id="IPR014015">
    <property type="entry name" value="Helicase_SF3_DNA-vir"/>
</dbReference>
<dbReference type="PANTHER" id="PTHR35372:SF2">
    <property type="entry name" value="SF3 HELICASE DOMAIN-CONTAINING PROTEIN"/>
    <property type="match status" value="1"/>
</dbReference>
<keyword evidence="2" id="KW-0378">Hydrolase</keyword>
<sequence>MTGSTDPNKHIADIVEGSLEEDDYGCDAGDLGGSDGGGLPPGITLDMIAGNAVLDQNDTDNARRLLNLYGDRLLNVDEVGMHAWEGRYWKREGGDHEAERCAQQTAKMIKLEHQYLPVPEIVRIQIERASPLKARDEESLSAEEKMMLALGAAAETALEKRHQGRVKFGISCGNRARTVAMIQQAVPHITVTPAALDAAPLKCNVQNGTLVFEVKEIEEEDLECPDPDVVRMVRRKVASVRLDPHRREDRISKMACCSYDPKATAPRFTAFMERFQPDDAQRRYLQVAAGRGLLGGASTQCLIFLYGDGSNGKSVWMELMARILGDYAGRMKPESITGSQEQAGDRPTPDFARLAGKRFVAIAELPRNSPLREGLIKTMTGSEPMPVRHLNKGFFDLTPEFIPFMSGNEMPVIGGLDKGIWRRMKFVHWPVTLTDDEQRPFEEVVGEMFEEASGILNWLIDGAIIFLEQGLREPPGVRALTQSHREDSDPVGAFVRDCVKPDPGGQVQARAMYTAFAKYCASNAIKPWTEKSFSNAMKQKGFKREDKRIRQWLDVTLDWVPDCDPQPPHREDEH</sequence>
<dbReference type="RefSeq" id="WP_052037476.1">
    <property type="nucleotide sequence ID" value="NZ_JAEMUK010000012.1"/>
</dbReference>
<dbReference type="InterPro" id="IPR006500">
    <property type="entry name" value="Helicase_put_C_phage/plasmid"/>
</dbReference>
<dbReference type="InterPro" id="IPR014818">
    <property type="entry name" value="Phage/plasmid_primase_P4_C"/>
</dbReference>
<keyword evidence="6" id="KW-1185">Reference proteome</keyword>
<evidence type="ECO:0000256" key="2">
    <source>
        <dbReference type="ARBA" id="ARBA00022801"/>
    </source>
</evidence>
<dbReference type="SMART" id="SM00885">
    <property type="entry name" value="D5_N"/>
    <property type="match status" value="1"/>
</dbReference>
<dbReference type="Pfam" id="PF08706">
    <property type="entry name" value="D5_N"/>
    <property type="match status" value="1"/>
</dbReference>
<evidence type="ECO:0000313" key="5">
    <source>
        <dbReference type="EMBL" id="MBJ7543246.1"/>
    </source>
</evidence>
<evidence type="ECO:0000256" key="1">
    <source>
        <dbReference type="ARBA" id="ARBA00022741"/>
    </source>
</evidence>
<feature type="domain" description="SF3 helicase" evidence="4">
    <location>
        <begin position="280"/>
        <end position="442"/>
    </location>
</feature>
<gene>
    <name evidence="5" type="ORF">JDN41_06725</name>
</gene>
<dbReference type="AlphaFoldDB" id="A0A8I1GG63"/>
<accession>A0A8I1GG63</accession>
<organism evidence="5 6">
    <name type="scientific">Rhodomicrobium udaipurense</name>
    <dbReference type="NCBI Taxonomy" id="1202716"/>
    <lineage>
        <taxon>Bacteria</taxon>
        <taxon>Pseudomonadati</taxon>
        <taxon>Pseudomonadota</taxon>
        <taxon>Alphaproteobacteria</taxon>
        <taxon>Hyphomicrobiales</taxon>
        <taxon>Hyphomicrobiaceae</taxon>
        <taxon>Rhodomicrobium</taxon>
    </lineage>
</organism>
<dbReference type="Gene3D" id="3.40.50.300">
    <property type="entry name" value="P-loop containing nucleotide triphosphate hydrolases"/>
    <property type="match status" value="1"/>
</dbReference>
<protein>
    <submittedName>
        <fullName evidence="5">DNA primase family protein</fullName>
    </submittedName>
</protein>
<reference evidence="5 6" key="1">
    <citation type="submission" date="2020-12" db="EMBL/GenBank/DDBJ databases">
        <title>Revised draft genomes of Rhodomicrobium vannielii ATCC 17100 and Rhodomicrobium udaipurense JA643.</title>
        <authorList>
            <person name="Conners E.M."/>
            <person name="Davenport E.J."/>
            <person name="Bose A."/>
        </authorList>
    </citation>
    <scope>NUCLEOTIDE SEQUENCE [LARGE SCALE GENOMIC DNA]</scope>
    <source>
        <strain evidence="5 6">JA643</strain>
    </source>
</reference>
<evidence type="ECO:0000259" key="4">
    <source>
        <dbReference type="PROSITE" id="PS51206"/>
    </source>
</evidence>
<name>A0A8I1GG63_9HYPH</name>
<comment type="caution">
    <text evidence="5">The sequence shown here is derived from an EMBL/GenBank/DDBJ whole genome shotgun (WGS) entry which is preliminary data.</text>
</comment>
<dbReference type="InterPro" id="IPR027417">
    <property type="entry name" value="P-loop_NTPase"/>
</dbReference>
<evidence type="ECO:0000313" key="6">
    <source>
        <dbReference type="Proteomes" id="UP000623250"/>
    </source>
</evidence>
<dbReference type="EMBL" id="JAEMUK010000012">
    <property type="protein sequence ID" value="MBJ7543246.1"/>
    <property type="molecule type" value="Genomic_DNA"/>
</dbReference>
<evidence type="ECO:0000256" key="3">
    <source>
        <dbReference type="ARBA" id="ARBA00022840"/>
    </source>
</evidence>
<dbReference type="NCBIfam" id="TIGR01613">
    <property type="entry name" value="primase_Cterm"/>
    <property type="match status" value="1"/>
</dbReference>
<dbReference type="SUPFAM" id="SSF52540">
    <property type="entry name" value="P-loop containing nucleoside triphosphate hydrolases"/>
    <property type="match status" value="1"/>
</dbReference>
<dbReference type="Proteomes" id="UP000623250">
    <property type="component" value="Unassembled WGS sequence"/>
</dbReference>
<keyword evidence="1" id="KW-0547">Nucleotide-binding</keyword>